<dbReference type="InterPro" id="IPR046239">
    <property type="entry name" value="DUF6272"/>
</dbReference>
<proteinExistence type="predicted"/>
<gene>
    <name evidence="1" type="ORF">SAMN05421547_112151</name>
</gene>
<dbReference type="Proteomes" id="UP000183417">
    <property type="component" value="Unassembled WGS sequence"/>
</dbReference>
<dbReference type="RefSeq" id="WP_074922783.1">
    <property type="nucleotide sequence ID" value="NZ_CP141274.1"/>
</dbReference>
<dbReference type="GeneID" id="94694642"/>
<dbReference type="EMBL" id="FNPE01000012">
    <property type="protein sequence ID" value="SDZ12359.1"/>
    <property type="molecule type" value="Genomic_DNA"/>
</dbReference>
<evidence type="ECO:0000313" key="2">
    <source>
        <dbReference type="Proteomes" id="UP000183417"/>
    </source>
</evidence>
<sequence>MSPAEFAQLRAQAEHNGLLLYYAGTFNPNVIQAAADTLKSRLANEDGSSSAKRKLFSTFIEMAQNVLHYAAPLPAADTGPRQALSAPVPQGAIGVGRIDALACAQEAGAEPAPARFWIACSNAVRSEHVPRLAAKLDAVRAMSLAEIKAAYKAQLHNTDHGTSDDISRGAGLGWLTIARDASAPLQYHIATGEDAAETAPHAVFHVKALI</sequence>
<dbReference type="AlphaFoldDB" id="A0A1H3QI34"/>
<organism evidence="1 2">
    <name type="scientific">Delftia lacustris</name>
    <dbReference type="NCBI Taxonomy" id="558537"/>
    <lineage>
        <taxon>Bacteria</taxon>
        <taxon>Pseudomonadati</taxon>
        <taxon>Pseudomonadota</taxon>
        <taxon>Betaproteobacteria</taxon>
        <taxon>Burkholderiales</taxon>
        <taxon>Comamonadaceae</taxon>
        <taxon>Delftia</taxon>
    </lineage>
</organism>
<evidence type="ECO:0000313" key="1">
    <source>
        <dbReference type="EMBL" id="SDZ12359.1"/>
    </source>
</evidence>
<dbReference type="Pfam" id="PF19788">
    <property type="entry name" value="DUF6272"/>
    <property type="match status" value="1"/>
</dbReference>
<protein>
    <submittedName>
        <fullName evidence="1">Uncharacterized protein</fullName>
    </submittedName>
</protein>
<accession>A0A1H3QI34</accession>
<reference evidence="1 2" key="1">
    <citation type="submission" date="2016-10" db="EMBL/GenBank/DDBJ databases">
        <authorList>
            <person name="de Groot N.N."/>
        </authorList>
    </citation>
    <scope>NUCLEOTIDE SEQUENCE [LARGE SCALE GENOMIC DNA]</scope>
    <source>
        <strain evidence="1 2">LMG 24775</strain>
    </source>
</reference>
<name>A0A1H3QI34_9BURK</name>